<protein>
    <submittedName>
        <fullName evidence="3">Secreted protein</fullName>
    </submittedName>
</protein>
<organism evidence="3">
    <name type="scientific">Soboliphyme baturini</name>
    <dbReference type="NCBI Taxonomy" id="241478"/>
    <lineage>
        <taxon>Eukaryota</taxon>
        <taxon>Metazoa</taxon>
        <taxon>Ecdysozoa</taxon>
        <taxon>Nematoda</taxon>
        <taxon>Enoplea</taxon>
        <taxon>Dorylaimia</taxon>
        <taxon>Dioctophymatida</taxon>
        <taxon>Dioctophymatoidea</taxon>
        <taxon>Soboliphymatidae</taxon>
        <taxon>Soboliphyme</taxon>
    </lineage>
</organism>
<dbReference type="Proteomes" id="UP000270296">
    <property type="component" value="Unassembled WGS sequence"/>
</dbReference>
<sequence length="106" mass="11676">MSSGYRSAAAVHLSIWPFDLWSFLGDCRKTANDGRWTVDVFSAPLHDLRHHPSSAVPPSRTEPGILMNETGLSSSLRPAADPLSSIITPFYSAILRRRLARMSAKP</sequence>
<reference evidence="1 2" key="2">
    <citation type="submission" date="2018-11" db="EMBL/GenBank/DDBJ databases">
        <authorList>
            <consortium name="Pathogen Informatics"/>
        </authorList>
    </citation>
    <scope>NUCLEOTIDE SEQUENCE [LARGE SCALE GENOMIC DNA]</scope>
</reference>
<evidence type="ECO:0000313" key="3">
    <source>
        <dbReference type="WBParaSite" id="SBAD_0000482001-mRNA-1"/>
    </source>
</evidence>
<evidence type="ECO:0000313" key="1">
    <source>
        <dbReference type="EMBL" id="VDP04986.1"/>
    </source>
</evidence>
<evidence type="ECO:0000313" key="2">
    <source>
        <dbReference type="Proteomes" id="UP000270296"/>
    </source>
</evidence>
<proteinExistence type="predicted"/>
<dbReference type="EMBL" id="UZAM01008443">
    <property type="protein sequence ID" value="VDP04986.1"/>
    <property type="molecule type" value="Genomic_DNA"/>
</dbReference>
<dbReference type="AlphaFoldDB" id="A0A183ILX9"/>
<accession>A0A183ILX9</accession>
<reference evidence="3" key="1">
    <citation type="submission" date="2016-06" db="UniProtKB">
        <authorList>
            <consortium name="WormBaseParasite"/>
        </authorList>
    </citation>
    <scope>IDENTIFICATION</scope>
</reference>
<keyword evidence="2" id="KW-1185">Reference proteome</keyword>
<name>A0A183ILX9_9BILA</name>
<gene>
    <name evidence="1" type="ORF">SBAD_LOCUS4625</name>
</gene>
<dbReference type="WBParaSite" id="SBAD_0000482001-mRNA-1">
    <property type="protein sequence ID" value="SBAD_0000482001-mRNA-1"/>
    <property type="gene ID" value="SBAD_0000482001"/>
</dbReference>